<comment type="caution">
    <text evidence="15">The sequence shown here is derived from an EMBL/GenBank/DDBJ whole genome shotgun (WGS) entry which is preliminary data.</text>
</comment>
<dbReference type="GO" id="GO:0032436">
    <property type="term" value="P:positive regulation of proteasomal ubiquitin-dependent protein catabolic process"/>
    <property type="evidence" value="ECO:0007669"/>
    <property type="project" value="EnsemblFungi"/>
</dbReference>
<comment type="catalytic activity">
    <reaction evidence="10">
        <text>[ribosomal protein uS12]-L-proline + 2-oxoglutarate + O2 = [ribosomal protein uS12]-(3S)-3-hydroxy-L-proline + succinate + CO2</text>
        <dbReference type="Rhea" id="RHEA:54156"/>
        <dbReference type="Rhea" id="RHEA-COMP:13816"/>
        <dbReference type="Rhea" id="RHEA-COMP:13818"/>
        <dbReference type="ChEBI" id="CHEBI:15379"/>
        <dbReference type="ChEBI" id="CHEBI:16526"/>
        <dbReference type="ChEBI" id="CHEBI:16810"/>
        <dbReference type="ChEBI" id="CHEBI:30031"/>
        <dbReference type="ChEBI" id="CHEBI:50342"/>
        <dbReference type="ChEBI" id="CHEBI:85428"/>
    </reaction>
</comment>
<dbReference type="GO" id="GO:0006450">
    <property type="term" value="P:regulation of translational fidelity"/>
    <property type="evidence" value="ECO:0007669"/>
    <property type="project" value="EnsemblFungi"/>
</dbReference>
<feature type="compositionally biased region" description="Acidic residues" evidence="13">
    <location>
        <begin position="650"/>
        <end position="661"/>
    </location>
</feature>
<dbReference type="InterPro" id="IPR019601">
    <property type="entry name" value="Oxoglutarate/Fe-dep_Oase_C"/>
</dbReference>
<keyword evidence="8" id="KW-0408">Iron</keyword>
<evidence type="ECO:0000256" key="5">
    <source>
        <dbReference type="ARBA" id="ARBA00022896"/>
    </source>
</evidence>
<comment type="subcellular location">
    <subcellularLocation>
        <location evidence="2">Nucleus</location>
    </subcellularLocation>
</comment>
<dbReference type="PANTHER" id="PTHR12117">
    <property type="entry name" value="HISTONE ACETYLTRANSFERASE COMPLEX"/>
    <property type="match status" value="1"/>
</dbReference>
<dbReference type="InterPro" id="IPR005123">
    <property type="entry name" value="Oxoglu/Fe-dep_dioxygenase_dom"/>
</dbReference>
<keyword evidence="6 15" id="KW-0223">Dioxygenase</keyword>
<keyword evidence="16" id="KW-1185">Reference proteome</keyword>
<keyword evidence="9" id="KW-0539">Nucleus</keyword>
<feature type="region of interest" description="Disordered" evidence="13">
    <location>
        <begin position="641"/>
        <end position="687"/>
    </location>
</feature>
<protein>
    <recommendedName>
        <fullName evidence="12">uS12 prolyl 3,4-dihydroxylase</fullName>
    </recommendedName>
</protein>
<dbReference type="GO" id="GO:0031418">
    <property type="term" value="F:L-ascorbic acid binding"/>
    <property type="evidence" value="ECO:0007669"/>
    <property type="project" value="UniProtKB-KW"/>
</dbReference>
<dbReference type="InterPro" id="IPR006620">
    <property type="entry name" value="Pro_4_hyd_alph"/>
</dbReference>
<dbReference type="InterPro" id="IPR039558">
    <property type="entry name" value="TPA1/OFD1_N"/>
</dbReference>
<dbReference type="GO" id="GO:0019826">
    <property type="term" value="F:oxygen sensor activity"/>
    <property type="evidence" value="ECO:0007669"/>
    <property type="project" value="EnsemblFungi"/>
</dbReference>
<evidence type="ECO:0000256" key="9">
    <source>
        <dbReference type="ARBA" id="ARBA00023242"/>
    </source>
</evidence>
<dbReference type="STRING" id="52586.A0A0B1PHU4"/>
<dbReference type="InterPro" id="IPR043044">
    <property type="entry name" value="TPA1/Ofd1_C"/>
</dbReference>
<dbReference type="GO" id="GO:0006415">
    <property type="term" value="P:translational termination"/>
    <property type="evidence" value="ECO:0007669"/>
    <property type="project" value="EnsemblFungi"/>
</dbReference>
<dbReference type="Gene3D" id="3.60.130.20">
    <property type="entry name" value="Oxoglutarate/iron-dependent oxygenase, C-terminal degradation domain"/>
    <property type="match status" value="1"/>
</dbReference>
<comment type="catalytic activity">
    <reaction evidence="11">
        <text>[ribosomal protein uS12]-(3S)-3-hydroxy-L-proline + 2-oxoglutarate + O2 = [ribosomal protein uS12]-(3S)-3,4-dihydroxy-L-proline + succinate + CO2</text>
        <dbReference type="Rhea" id="RHEA:54160"/>
        <dbReference type="Rhea" id="RHEA-COMP:13817"/>
        <dbReference type="Rhea" id="RHEA-COMP:13818"/>
        <dbReference type="ChEBI" id="CHEBI:15379"/>
        <dbReference type="ChEBI" id="CHEBI:16526"/>
        <dbReference type="ChEBI" id="CHEBI:16810"/>
        <dbReference type="ChEBI" id="CHEBI:30031"/>
        <dbReference type="ChEBI" id="CHEBI:85428"/>
        <dbReference type="ChEBI" id="CHEBI:138052"/>
    </reaction>
</comment>
<dbReference type="FunFam" id="2.60.120.620:FF:000014">
    <property type="entry name" value="Prolyl 3,4-dihydroxylase TPA1"/>
    <property type="match status" value="1"/>
</dbReference>
<organism evidence="15 16">
    <name type="scientific">Uncinula necator</name>
    <name type="common">Grape powdery mildew</name>
    <dbReference type="NCBI Taxonomy" id="52586"/>
    <lineage>
        <taxon>Eukaryota</taxon>
        <taxon>Fungi</taxon>
        <taxon>Dikarya</taxon>
        <taxon>Ascomycota</taxon>
        <taxon>Pezizomycotina</taxon>
        <taxon>Leotiomycetes</taxon>
        <taxon>Erysiphales</taxon>
        <taxon>Erysiphaceae</taxon>
        <taxon>Erysiphe</taxon>
    </lineage>
</organism>
<dbReference type="GO" id="GO:0006449">
    <property type="term" value="P:regulation of translational termination"/>
    <property type="evidence" value="ECO:0007669"/>
    <property type="project" value="EnsemblFungi"/>
</dbReference>
<dbReference type="OMA" id="GWYHIPQ"/>
<feature type="domain" description="Fe2OG dioxygenase" evidence="14">
    <location>
        <begin position="151"/>
        <end position="275"/>
    </location>
</feature>
<gene>
    <name evidence="15" type="ORF">EV44_g2829</name>
</gene>
<evidence type="ECO:0000256" key="13">
    <source>
        <dbReference type="SAM" id="MobiDB-lite"/>
    </source>
</evidence>
<evidence type="ECO:0000259" key="14">
    <source>
        <dbReference type="PROSITE" id="PS51471"/>
    </source>
</evidence>
<evidence type="ECO:0000313" key="16">
    <source>
        <dbReference type="Proteomes" id="UP000030854"/>
    </source>
</evidence>
<dbReference type="GO" id="GO:2000639">
    <property type="term" value="P:negative regulation of SREBP signaling pathway"/>
    <property type="evidence" value="ECO:0007669"/>
    <property type="project" value="EnsemblFungi"/>
</dbReference>
<dbReference type="HOGENOM" id="CLU_017005_0_0_1"/>
<dbReference type="PANTHER" id="PTHR12117:SF0">
    <property type="entry name" value="PROLYL 3-HYDROXYLASE OGFOD1"/>
    <property type="match status" value="1"/>
</dbReference>
<feature type="compositionally biased region" description="Polar residues" evidence="13">
    <location>
        <begin position="671"/>
        <end position="687"/>
    </location>
</feature>
<evidence type="ECO:0000256" key="2">
    <source>
        <dbReference type="ARBA" id="ARBA00004123"/>
    </source>
</evidence>
<dbReference type="GO" id="GO:0008198">
    <property type="term" value="F:ferrous iron binding"/>
    <property type="evidence" value="ECO:0007669"/>
    <property type="project" value="EnsemblFungi"/>
</dbReference>
<accession>A0A0B1PHU4</accession>
<evidence type="ECO:0000256" key="3">
    <source>
        <dbReference type="ARBA" id="ARBA00007443"/>
    </source>
</evidence>
<dbReference type="PROSITE" id="PS51471">
    <property type="entry name" value="FE2OG_OXY"/>
    <property type="match status" value="1"/>
</dbReference>
<dbReference type="EMBL" id="JNVN01000056">
    <property type="protein sequence ID" value="KHJ36361.1"/>
    <property type="molecule type" value="Genomic_DNA"/>
</dbReference>
<evidence type="ECO:0000256" key="10">
    <source>
        <dbReference type="ARBA" id="ARBA00047444"/>
    </source>
</evidence>
<dbReference type="SMART" id="SM00702">
    <property type="entry name" value="P4Hc"/>
    <property type="match status" value="1"/>
</dbReference>
<comment type="cofactor">
    <cofactor evidence="1">
        <name>L-ascorbate</name>
        <dbReference type="ChEBI" id="CHEBI:38290"/>
    </cofactor>
</comment>
<dbReference type="Gene3D" id="2.60.120.620">
    <property type="entry name" value="q2cbj1_9rhob like domain"/>
    <property type="match status" value="1"/>
</dbReference>
<dbReference type="GO" id="GO:0071456">
    <property type="term" value="P:cellular response to hypoxia"/>
    <property type="evidence" value="ECO:0007669"/>
    <property type="project" value="EnsemblFungi"/>
</dbReference>
<sequence length="687" mass="78553">MNEFRMKRKSENIANSSKLCGILKKRPKIEISEEELQKCFREDLFTDKSRQEIADRYSSSSPYKHAVVRSLMNDQLLRSVRNEILENIHFTLKETDIYKLYQSGDLANLDGLDDNALEKLPSLLKLRDALYSSSFRKYISTITGCGDLSGRKTDMAINVYTPGCYLLCHDDVIGSRRVSYILYLTDPDVPWKQEWGGALRLFPTEEIDEDGITTVIPCPDSRESLPPSWNQLSFFAVQPGKSFHDVEEVQYAPTNKQLIKDGGRVRMAISGWFHIPQKGEIGFIEGEEANWGKNSSLKQLQGNPDRYDYPKAQPTHVEAFSNEENEVGLSESDLDFLLKYITPNYLTPDTLESIASQFIDFSCVTIDSLLSHKFSTQVKEYVEKLEKQKVCFDNADTKKNLFKVAQPPHKHRFLYIQPQTSAIQENSELFENPIQELLEVLLPSKQFRRWLELATDCVVESSDLILRRFRRGSDYSLATKYDGKPQLNISLSLTPTMGWGEDEEIMGNEEDKKLSSSGQISDAKFPKEHFKAATTSNKKDENKNIETFEAGARIPSKRIFNIKTKESPLRDDFGGQEVYMAGDEDDTEDAAVYKHCLDEEDDSPLFIIPASWNKMSIVLRDPGTLKFVKYVSKGAQGDRWDISGTYGVKEEEEDDDDEIKDDDERHKEKNAFQTLENSNEEFNGFSD</sequence>
<dbReference type="GO" id="GO:0140311">
    <property type="term" value="F:protein sequestering activity"/>
    <property type="evidence" value="ECO:0007669"/>
    <property type="project" value="EnsemblFungi"/>
</dbReference>
<dbReference type="InterPro" id="IPR051842">
    <property type="entry name" value="uS12_prolyl_hydroxylase"/>
</dbReference>
<dbReference type="GO" id="GO:0008143">
    <property type="term" value="F:poly(A) binding"/>
    <property type="evidence" value="ECO:0007669"/>
    <property type="project" value="EnsemblFungi"/>
</dbReference>
<keyword evidence="7" id="KW-0560">Oxidoreductase</keyword>
<name>A0A0B1PHU4_UNCNE</name>
<evidence type="ECO:0000256" key="4">
    <source>
        <dbReference type="ARBA" id="ARBA00022723"/>
    </source>
</evidence>
<evidence type="ECO:0000313" key="15">
    <source>
        <dbReference type="EMBL" id="KHJ36361.1"/>
    </source>
</evidence>
<dbReference type="GO" id="GO:0031543">
    <property type="term" value="F:peptidyl-proline dioxygenase activity"/>
    <property type="evidence" value="ECO:0007669"/>
    <property type="project" value="EnsemblFungi"/>
</dbReference>
<dbReference type="AlphaFoldDB" id="A0A0B1PHU4"/>
<evidence type="ECO:0000256" key="12">
    <source>
        <dbReference type="ARBA" id="ARBA00081607"/>
    </source>
</evidence>
<evidence type="ECO:0000256" key="8">
    <source>
        <dbReference type="ARBA" id="ARBA00023004"/>
    </source>
</evidence>
<dbReference type="GO" id="GO:0005634">
    <property type="term" value="C:nucleus"/>
    <property type="evidence" value="ECO:0007669"/>
    <property type="project" value="UniProtKB-SubCell"/>
</dbReference>
<keyword evidence="4" id="KW-0479">Metal-binding</keyword>
<dbReference type="GO" id="GO:0000288">
    <property type="term" value="P:nuclear-transcribed mRNA catabolic process, deadenylation-dependent decay"/>
    <property type="evidence" value="ECO:0007669"/>
    <property type="project" value="EnsemblFungi"/>
</dbReference>
<evidence type="ECO:0000256" key="1">
    <source>
        <dbReference type="ARBA" id="ARBA00001961"/>
    </source>
</evidence>
<comment type="similarity">
    <text evidence="3">Belongs to the TPA1 family.</text>
</comment>
<evidence type="ECO:0000256" key="11">
    <source>
        <dbReference type="ARBA" id="ARBA00051966"/>
    </source>
</evidence>
<dbReference type="Pfam" id="PF13661">
    <property type="entry name" value="2OG-FeII_Oxy_4"/>
    <property type="match status" value="1"/>
</dbReference>
<evidence type="ECO:0000256" key="6">
    <source>
        <dbReference type="ARBA" id="ARBA00022964"/>
    </source>
</evidence>
<dbReference type="Pfam" id="PF10637">
    <property type="entry name" value="Ofd1_CTDD"/>
    <property type="match status" value="1"/>
</dbReference>
<reference evidence="15 16" key="1">
    <citation type="journal article" date="2014" name="BMC Genomics">
        <title>Adaptive genomic structural variation in the grape powdery mildew pathogen, Erysiphe necator.</title>
        <authorList>
            <person name="Jones L."/>
            <person name="Riaz S."/>
            <person name="Morales-Cruz A."/>
            <person name="Amrine K.C."/>
            <person name="McGuire B."/>
            <person name="Gubler W.D."/>
            <person name="Walker M.A."/>
            <person name="Cantu D."/>
        </authorList>
    </citation>
    <scope>NUCLEOTIDE SEQUENCE [LARGE SCALE GENOMIC DNA]</scope>
    <source>
        <strain evidence="16">c</strain>
    </source>
</reference>
<dbReference type="GO" id="GO:0005737">
    <property type="term" value="C:cytoplasm"/>
    <property type="evidence" value="ECO:0007669"/>
    <property type="project" value="TreeGrafter"/>
</dbReference>
<keyword evidence="5" id="KW-0847">Vitamin C</keyword>
<dbReference type="Proteomes" id="UP000030854">
    <property type="component" value="Unassembled WGS sequence"/>
</dbReference>
<proteinExistence type="inferred from homology"/>
<evidence type="ECO:0000256" key="7">
    <source>
        <dbReference type="ARBA" id="ARBA00023002"/>
    </source>
</evidence>